<keyword evidence="3 6" id="KW-0812">Transmembrane</keyword>
<name>A0A140KZX5_9FIRM</name>
<evidence type="ECO:0000313" key="8">
    <source>
        <dbReference type="Proteomes" id="UP000070456"/>
    </source>
</evidence>
<evidence type="ECO:0000256" key="6">
    <source>
        <dbReference type="RuleBase" id="RU365102"/>
    </source>
</evidence>
<feature type="transmembrane region" description="Helical" evidence="6">
    <location>
        <begin position="68"/>
        <end position="87"/>
    </location>
</feature>
<organism evidence="7 8">
    <name type="scientific">Thermotalea metallivorans</name>
    <dbReference type="NCBI Taxonomy" id="520762"/>
    <lineage>
        <taxon>Bacteria</taxon>
        <taxon>Bacillati</taxon>
        <taxon>Bacillota</taxon>
        <taxon>Clostridia</taxon>
        <taxon>Peptostreptococcales</taxon>
        <taxon>Thermotaleaceae</taxon>
        <taxon>Thermotalea</taxon>
    </lineage>
</organism>
<evidence type="ECO:0000313" key="7">
    <source>
        <dbReference type="EMBL" id="KXG73850.1"/>
    </source>
</evidence>
<evidence type="ECO:0000256" key="1">
    <source>
        <dbReference type="ARBA" id="ARBA00004141"/>
    </source>
</evidence>
<comment type="caution">
    <text evidence="6">Lacks conserved residue(s) required for the propagation of feature annotation.</text>
</comment>
<feature type="transmembrane region" description="Helical" evidence="6">
    <location>
        <begin position="34"/>
        <end position="56"/>
    </location>
</feature>
<dbReference type="Proteomes" id="UP000070456">
    <property type="component" value="Unassembled WGS sequence"/>
</dbReference>
<dbReference type="STRING" id="520762.AN619_27700"/>
<accession>A0A140KZX5</accession>
<reference evidence="7 8" key="1">
    <citation type="submission" date="2015-12" db="EMBL/GenBank/DDBJ databases">
        <title>Draft genome sequence of the thermoanaerobe Thermotalea metallivorans, an isolate from the runoff channel of the Great Artesian Basin, Australia.</title>
        <authorList>
            <person name="Patel B.K."/>
        </authorList>
    </citation>
    <scope>NUCLEOTIDE SEQUENCE [LARGE SCALE GENOMIC DNA]</scope>
    <source>
        <strain evidence="7 8">B2-1</strain>
    </source>
</reference>
<gene>
    <name evidence="7" type="ORF">AN619_27700</name>
</gene>
<dbReference type="PANTHER" id="PTHR12608">
    <property type="entry name" value="TRANSMEMBRANE PROTEIN HTP-1 RELATED"/>
    <property type="match status" value="1"/>
</dbReference>
<sequence length="89" mass="9699">MWKIIISAFWMVFLAELGDKTQLQTMLLATQSKSVFAVFIGASAALVLSAFIGVFAGTYITKYIPPQYLQFSAGIAFIIIGVLTLFGKV</sequence>
<protein>
    <recommendedName>
        <fullName evidence="6">GDT1 family protein</fullName>
    </recommendedName>
</protein>
<comment type="caution">
    <text evidence="7">The sequence shown here is derived from an EMBL/GenBank/DDBJ whole genome shotgun (WGS) entry which is preliminary data.</text>
</comment>
<keyword evidence="4 6" id="KW-1133">Transmembrane helix</keyword>
<dbReference type="OrthoDB" id="9801356at2"/>
<dbReference type="InterPro" id="IPR001727">
    <property type="entry name" value="GDT1-like"/>
</dbReference>
<evidence type="ECO:0000256" key="2">
    <source>
        <dbReference type="ARBA" id="ARBA00009190"/>
    </source>
</evidence>
<comment type="similarity">
    <text evidence="2 6">Belongs to the GDT1 family.</text>
</comment>
<dbReference type="Pfam" id="PF01169">
    <property type="entry name" value="GDT1"/>
    <property type="match status" value="1"/>
</dbReference>
<dbReference type="RefSeq" id="WP_068557863.1">
    <property type="nucleotide sequence ID" value="NZ_LOEE01000072.1"/>
</dbReference>
<evidence type="ECO:0000256" key="4">
    <source>
        <dbReference type="ARBA" id="ARBA00022989"/>
    </source>
</evidence>
<comment type="subcellular location">
    <subcellularLocation>
        <location evidence="1 6">Membrane</location>
        <topology evidence="1 6">Multi-pass membrane protein</topology>
    </subcellularLocation>
</comment>
<dbReference type="PANTHER" id="PTHR12608:SF1">
    <property type="entry name" value="TRANSMEMBRANE PROTEIN 165"/>
    <property type="match status" value="1"/>
</dbReference>
<evidence type="ECO:0000256" key="5">
    <source>
        <dbReference type="ARBA" id="ARBA00023136"/>
    </source>
</evidence>
<evidence type="ECO:0000256" key="3">
    <source>
        <dbReference type="ARBA" id="ARBA00022692"/>
    </source>
</evidence>
<dbReference type="GO" id="GO:0046873">
    <property type="term" value="F:metal ion transmembrane transporter activity"/>
    <property type="evidence" value="ECO:0007669"/>
    <property type="project" value="InterPro"/>
</dbReference>
<proteinExistence type="inferred from homology"/>
<dbReference type="GO" id="GO:0016020">
    <property type="term" value="C:membrane"/>
    <property type="evidence" value="ECO:0007669"/>
    <property type="project" value="UniProtKB-SubCell"/>
</dbReference>
<dbReference type="EMBL" id="LOEE01000072">
    <property type="protein sequence ID" value="KXG73850.1"/>
    <property type="molecule type" value="Genomic_DNA"/>
</dbReference>
<keyword evidence="5 6" id="KW-0472">Membrane</keyword>
<dbReference type="AlphaFoldDB" id="A0A140KZX5"/>
<keyword evidence="8" id="KW-1185">Reference proteome</keyword>